<dbReference type="EMBL" id="BGPR01007171">
    <property type="protein sequence ID" value="GBN24849.1"/>
    <property type="molecule type" value="Genomic_DNA"/>
</dbReference>
<reference evidence="1 2" key="1">
    <citation type="journal article" date="2019" name="Sci. Rep.">
        <title>Orb-weaving spider Araneus ventricosus genome elucidates the spidroin gene catalogue.</title>
        <authorList>
            <person name="Kono N."/>
            <person name="Nakamura H."/>
            <person name="Ohtoshi R."/>
            <person name="Moran D.A.P."/>
            <person name="Shinohara A."/>
            <person name="Yoshida Y."/>
            <person name="Fujiwara M."/>
            <person name="Mori M."/>
            <person name="Tomita M."/>
            <person name="Arakawa K."/>
        </authorList>
    </citation>
    <scope>NUCLEOTIDE SEQUENCE [LARGE SCALE GENOMIC DNA]</scope>
</reference>
<organism evidence="1 2">
    <name type="scientific">Araneus ventricosus</name>
    <name type="common">Orbweaver spider</name>
    <name type="synonym">Epeira ventricosa</name>
    <dbReference type="NCBI Taxonomy" id="182803"/>
    <lineage>
        <taxon>Eukaryota</taxon>
        <taxon>Metazoa</taxon>
        <taxon>Ecdysozoa</taxon>
        <taxon>Arthropoda</taxon>
        <taxon>Chelicerata</taxon>
        <taxon>Arachnida</taxon>
        <taxon>Araneae</taxon>
        <taxon>Araneomorphae</taxon>
        <taxon>Entelegynae</taxon>
        <taxon>Araneoidea</taxon>
        <taxon>Araneidae</taxon>
        <taxon>Araneus</taxon>
    </lineage>
</organism>
<evidence type="ECO:0000313" key="2">
    <source>
        <dbReference type="Proteomes" id="UP000499080"/>
    </source>
</evidence>
<keyword evidence="2" id="KW-1185">Reference proteome</keyword>
<proteinExistence type="predicted"/>
<dbReference type="AlphaFoldDB" id="A0A4Y2MDY7"/>
<dbReference type="Proteomes" id="UP000499080">
    <property type="component" value="Unassembled WGS sequence"/>
</dbReference>
<gene>
    <name evidence="1" type="ORF">AVEN_37373_1</name>
</gene>
<sequence length="148" mass="16436">MCLQLAKVYMTGKGYEIVCGAAVVSRYITGANGKYPEKIPQAIIPMPPADKNPLIVRPVVHSDMLCDSPEPVLNGFCRIVALLMLCRICAIRFQTVSFASIFHARSFIYCPSYFAQLLFSKHSVWSMADFENNARPQVENCFGSPPPT</sequence>
<evidence type="ECO:0000313" key="1">
    <source>
        <dbReference type="EMBL" id="GBN24849.1"/>
    </source>
</evidence>
<comment type="caution">
    <text evidence="1">The sequence shown here is derived from an EMBL/GenBank/DDBJ whole genome shotgun (WGS) entry which is preliminary data.</text>
</comment>
<name>A0A4Y2MDY7_ARAVE</name>
<protein>
    <submittedName>
        <fullName evidence="1">Uncharacterized protein</fullName>
    </submittedName>
</protein>
<accession>A0A4Y2MDY7</accession>